<evidence type="ECO:0000313" key="1">
    <source>
        <dbReference type="EMBL" id="KAL0286773.1"/>
    </source>
</evidence>
<dbReference type="SUPFAM" id="SSF56219">
    <property type="entry name" value="DNase I-like"/>
    <property type="match status" value="1"/>
</dbReference>
<name>A0AAW2IZ83_9LAMI</name>
<evidence type="ECO:0008006" key="2">
    <source>
        <dbReference type="Google" id="ProtNLM"/>
    </source>
</evidence>
<reference evidence="1" key="2">
    <citation type="journal article" date="2024" name="Plant">
        <title>Genomic evolution and insights into agronomic trait innovations of Sesamum species.</title>
        <authorList>
            <person name="Miao H."/>
            <person name="Wang L."/>
            <person name="Qu L."/>
            <person name="Liu H."/>
            <person name="Sun Y."/>
            <person name="Le M."/>
            <person name="Wang Q."/>
            <person name="Wei S."/>
            <person name="Zheng Y."/>
            <person name="Lin W."/>
            <person name="Duan Y."/>
            <person name="Cao H."/>
            <person name="Xiong S."/>
            <person name="Wang X."/>
            <person name="Wei L."/>
            <person name="Li C."/>
            <person name="Ma Q."/>
            <person name="Ju M."/>
            <person name="Zhao R."/>
            <person name="Li G."/>
            <person name="Mu C."/>
            <person name="Tian Q."/>
            <person name="Mei H."/>
            <person name="Zhang T."/>
            <person name="Gao T."/>
            <person name="Zhang H."/>
        </authorList>
    </citation>
    <scope>NUCLEOTIDE SEQUENCE</scope>
    <source>
        <strain evidence="1">G01</strain>
    </source>
</reference>
<dbReference type="PANTHER" id="PTHR33710">
    <property type="entry name" value="BNAC02G09200D PROTEIN"/>
    <property type="match status" value="1"/>
</dbReference>
<dbReference type="InterPro" id="IPR036691">
    <property type="entry name" value="Endo/exonu/phosph_ase_sf"/>
</dbReference>
<sequence>MEKQLEVPPTWYELKDFADCCIALRLHKAQTTGCYYTWYSNSDSNPVWCKLDWVFLNNDWLDAGLHCSVYFNPPGCFSDHSSGIISIFYHPAPKPKPFQFFNMWIDHSNFIATVEEGWGLNVEVRAKEMDLALQNAQTHLKSNPREVVRDSLGDLRKKAVFLAEAERHFYYQKDPLLEIGERKHQEFIGFYTSLLGTEDQTQLVDDEVFEWRPMLTSELASVLCRAVTLAEVKTAVLQISDNKVLAPDVALNGSLHRFFLGKKELRKGDPMSPALVLLCMEFFSRLIKRNTSNSDFNFHPKCEKLKIAHLLFVDDLILFS</sequence>
<dbReference type="PANTHER" id="PTHR33710:SF80">
    <property type="entry name" value="ENDONUCLEASE_EXONUCLEASE_PHOSPHATASE"/>
    <property type="match status" value="1"/>
</dbReference>
<comment type="caution">
    <text evidence="1">The sequence shown here is derived from an EMBL/GenBank/DDBJ whole genome shotgun (WGS) entry which is preliminary data.</text>
</comment>
<accession>A0AAW2IZ83</accession>
<reference evidence="1" key="1">
    <citation type="submission" date="2020-06" db="EMBL/GenBank/DDBJ databases">
        <authorList>
            <person name="Li T."/>
            <person name="Hu X."/>
            <person name="Zhang T."/>
            <person name="Song X."/>
            <person name="Zhang H."/>
            <person name="Dai N."/>
            <person name="Sheng W."/>
            <person name="Hou X."/>
            <person name="Wei L."/>
        </authorList>
    </citation>
    <scope>NUCLEOTIDE SEQUENCE</scope>
    <source>
        <strain evidence="1">G01</strain>
        <tissue evidence="1">Leaf</tissue>
    </source>
</reference>
<protein>
    <recommendedName>
        <fullName evidence="2">Reverse transcriptase domain-containing protein</fullName>
    </recommendedName>
</protein>
<dbReference type="EMBL" id="JACGWK010001517">
    <property type="protein sequence ID" value="KAL0286773.1"/>
    <property type="molecule type" value="Genomic_DNA"/>
</dbReference>
<proteinExistence type="predicted"/>
<dbReference type="AlphaFoldDB" id="A0AAW2IZ83"/>
<gene>
    <name evidence="1" type="ORF">Sangu_2721300</name>
</gene>
<organism evidence="1">
    <name type="scientific">Sesamum angustifolium</name>
    <dbReference type="NCBI Taxonomy" id="2727405"/>
    <lineage>
        <taxon>Eukaryota</taxon>
        <taxon>Viridiplantae</taxon>
        <taxon>Streptophyta</taxon>
        <taxon>Embryophyta</taxon>
        <taxon>Tracheophyta</taxon>
        <taxon>Spermatophyta</taxon>
        <taxon>Magnoliopsida</taxon>
        <taxon>eudicotyledons</taxon>
        <taxon>Gunneridae</taxon>
        <taxon>Pentapetalae</taxon>
        <taxon>asterids</taxon>
        <taxon>lamiids</taxon>
        <taxon>Lamiales</taxon>
        <taxon>Pedaliaceae</taxon>
        <taxon>Sesamum</taxon>
    </lineage>
</organism>